<evidence type="ECO:0000313" key="1">
    <source>
        <dbReference type="EMBL" id="KAI3819372.1"/>
    </source>
</evidence>
<reference evidence="2" key="1">
    <citation type="journal article" date="2022" name="Mol. Ecol. Resour.">
        <title>The genomes of chicory, endive, great burdock and yacon provide insights into Asteraceae palaeo-polyploidization history and plant inulin production.</title>
        <authorList>
            <person name="Fan W."/>
            <person name="Wang S."/>
            <person name="Wang H."/>
            <person name="Wang A."/>
            <person name="Jiang F."/>
            <person name="Liu H."/>
            <person name="Zhao H."/>
            <person name="Xu D."/>
            <person name="Zhang Y."/>
        </authorList>
    </citation>
    <scope>NUCLEOTIDE SEQUENCE [LARGE SCALE GENOMIC DNA]</scope>
    <source>
        <strain evidence="2">cv. Yunnan</strain>
    </source>
</reference>
<name>A0ACB9JJD4_9ASTR</name>
<keyword evidence="2" id="KW-1185">Reference proteome</keyword>
<protein>
    <submittedName>
        <fullName evidence="1">Uncharacterized protein</fullName>
    </submittedName>
</protein>
<reference evidence="1 2" key="2">
    <citation type="journal article" date="2022" name="Mol. Ecol. Resour.">
        <title>The genomes of chicory, endive, great burdock and yacon provide insights into Asteraceae paleo-polyploidization history and plant inulin production.</title>
        <authorList>
            <person name="Fan W."/>
            <person name="Wang S."/>
            <person name="Wang H."/>
            <person name="Wang A."/>
            <person name="Jiang F."/>
            <person name="Liu H."/>
            <person name="Zhao H."/>
            <person name="Xu D."/>
            <person name="Zhang Y."/>
        </authorList>
    </citation>
    <scope>NUCLEOTIDE SEQUENCE [LARGE SCALE GENOMIC DNA]</scope>
    <source>
        <strain evidence="2">cv. Yunnan</strain>
        <tissue evidence="1">Leaves</tissue>
    </source>
</reference>
<organism evidence="1 2">
    <name type="scientific">Smallanthus sonchifolius</name>
    <dbReference type="NCBI Taxonomy" id="185202"/>
    <lineage>
        <taxon>Eukaryota</taxon>
        <taxon>Viridiplantae</taxon>
        <taxon>Streptophyta</taxon>
        <taxon>Embryophyta</taxon>
        <taxon>Tracheophyta</taxon>
        <taxon>Spermatophyta</taxon>
        <taxon>Magnoliopsida</taxon>
        <taxon>eudicotyledons</taxon>
        <taxon>Gunneridae</taxon>
        <taxon>Pentapetalae</taxon>
        <taxon>asterids</taxon>
        <taxon>campanulids</taxon>
        <taxon>Asterales</taxon>
        <taxon>Asteraceae</taxon>
        <taxon>Asteroideae</taxon>
        <taxon>Heliantheae alliance</taxon>
        <taxon>Millerieae</taxon>
        <taxon>Smallanthus</taxon>
    </lineage>
</organism>
<evidence type="ECO:0000313" key="2">
    <source>
        <dbReference type="Proteomes" id="UP001056120"/>
    </source>
</evidence>
<dbReference type="EMBL" id="CM042021">
    <property type="protein sequence ID" value="KAI3819372.1"/>
    <property type="molecule type" value="Genomic_DNA"/>
</dbReference>
<proteinExistence type="predicted"/>
<accession>A0ACB9JJD4</accession>
<dbReference type="Proteomes" id="UP001056120">
    <property type="component" value="Linkage Group LG04"/>
</dbReference>
<comment type="caution">
    <text evidence="1">The sequence shown here is derived from an EMBL/GenBank/DDBJ whole genome shotgun (WGS) entry which is preliminary data.</text>
</comment>
<sequence>MNDDILNQIKASYQVTTNENTKDDPFALVVDGKALEIALTNGIKDDFFADGRKMSLAIGDGGNDVGMIQEADIGIGISDMEGMHILYFVYKNIVLGLTLFYYELYSRFSGNVLYDGWYMLMFNLFLTSLPVISLGILEQDVSSDICLQGFAEKCG</sequence>
<gene>
    <name evidence="1" type="ORF">L1987_13201</name>
</gene>